<keyword evidence="3" id="KW-0694">RNA-binding</keyword>
<accession>A0A4U5QFE8</accession>
<protein>
    <submittedName>
        <fullName evidence="5">Uncharacterized protein</fullName>
    </submittedName>
</protein>
<organism evidence="5">
    <name type="scientific">Populus alba</name>
    <name type="common">White poplar</name>
    <dbReference type="NCBI Taxonomy" id="43335"/>
    <lineage>
        <taxon>Eukaryota</taxon>
        <taxon>Viridiplantae</taxon>
        <taxon>Streptophyta</taxon>
        <taxon>Embryophyta</taxon>
        <taxon>Tracheophyta</taxon>
        <taxon>Spermatophyta</taxon>
        <taxon>Magnoliopsida</taxon>
        <taxon>eudicotyledons</taxon>
        <taxon>Gunneridae</taxon>
        <taxon>Pentapetalae</taxon>
        <taxon>rosids</taxon>
        <taxon>fabids</taxon>
        <taxon>Malpighiales</taxon>
        <taxon>Salicaceae</taxon>
        <taxon>Saliceae</taxon>
        <taxon>Populus</taxon>
    </lineage>
</organism>
<evidence type="ECO:0000256" key="2">
    <source>
        <dbReference type="ARBA" id="ARBA00022690"/>
    </source>
</evidence>
<dbReference type="InterPro" id="IPR000864">
    <property type="entry name" value="Prot_inh_pot1"/>
</dbReference>
<proteinExistence type="inferred from homology"/>
<dbReference type="GO" id="GO:0005634">
    <property type="term" value="C:nucleus"/>
    <property type="evidence" value="ECO:0007669"/>
    <property type="project" value="TreeGrafter"/>
</dbReference>
<dbReference type="PANTHER" id="PTHR19965">
    <property type="entry name" value="RNA AND EXPORT FACTOR BINDING PROTEIN"/>
    <property type="match status" value="1"/>
</dbReference>
<comment type="caution">
    <text evidence="5">The sequence shown here is derived from an EMBL/GenBank/DDBJ whole genome shotgun (WGS) entry which is preliminary data.</text>
</comment>
<dbReference type="AlphaFoldDB" id="A0A4U5QFE8"/>
<dbReference type="InterPro" id="IPR051229">
    <property type="entry name" value="ALYREF_mRNA_export"/>
</dbReference>
<gene>
    <name evidence="5" type="ORF">D5086_0000094150</name>
</gene>
<dbReference type="STRING" id="43335.A0A4U5QFE8"/>
<dbReference type="PANTHER" id="PTHR19965:SF35">
    <property type="entry name" value="RNA ANNEALING PROTEIN YRA1"/>
    <property type="match status" value="1"/>
</dbReference>
<dbReference type="PROSITE" id="PS00285">
    <property type="entry name" value="POTATO_INHIBITOR"/>
    <property type="match status" value="1"/>
</dbReference>
<dbReference type="Gene3D" id="3.30.10.10">
    <property type="entry name" value="Trypsin Inhibitor V, subunit A"/>
    <property type="match status" value="1"/>
</dbReference>
<evidence type="ECO:0000313" key="5">
    <source>
        <dbReference type="EMBL" id="TKS09288.1"/>
    </source>
</evidence>
<dbReference type="GO" id="GO:0003729">
    <property type="term" value="F:mRNA binding"/>
    <property type="evidence" value="ECO:0007669"/>
    <property type="project" value="TreeGrafter"/>
</dbReference>
<comment type="similarity">
    <text evidence="1">Belongs to the protease inhibitor I13 (potato type I serine protease inhibitor) family.</text>
</comment>
<keyword evidence="4" id="KW-0722">Serine protease inhibitor</keyword>
<dbReference type="GO" id="GO:0006406">
    <property type="term" value="P:mRNA export from nucleus"/>
    <property type="evidence" value="ECO:0007669"/>
    <property type="project" value="TreeGrafter"/>
</dbReference>
<name>A0A4U5QFE8_POPAL</name>
<dbReference type="GO" id="GO:0009611">
    <property type="term" value="P:response to wounding"/>
    <property type="evidence" value="ECO:0007669"/>
    <property type="project" value="InterPro"/>
</dbReference>
<dbReference type="SUPFAM" id="SSF54654">
    <property type="entry name" value="CI-2 family of serine protease inhibitors"/>
    <property type="match status" value="1"/>
</dbReference>
<evidence type="ECO:0000256" key="3">
    <source>
        <dbReference type="ARBA" id="ARBA00022884"/>
    </source>
</evidence>
<dbReference type="InterPro" id="IPR036354">
    <property type="entry name" value="Prot_inh_pot1_sf"/>
</dbReference>
<reference evidence="5" key="1">
    <citation type="submission" date="2018-10" db="EMBL/GenBank/DDBJ databases">
        <title>Population genomic analysis revealed the cold adaptation of white poplar.</title>
        <authorList>
            <person name="Liu Y.-J."/>
        </authorList>
    </citation>
    <scope>NUCLEOTIDE SEQUENCE [LARGE SCALE GENOMIC DNA]</scope>
    <source>
        <strain evidence="5">PAL-ZL1</strain>
    </source>
</reference>
<dbReference type="Pfam" id="PF00280">
    <property type="entry name" value="potato_inhibit"/>
    <property type="match status" value="1"/>
</dbReference>
<evidence type="ECO:0000256" key="1">
    <source>
        <dbReference type="ARBA" id="ARBA00008210"/>
    </source>
</evidence>
<dbReference type="EMBL" id="RCHU01000274">
    <property type="protein sequence ID" value="TKS09288.1"/>
    <property type="molecule type" value="Genomic_DNA"/>
</dbReference>
<sequence>MASICQGKSSWPELLGVDGKCAVETIERENSLVEAIIVTEGSSVPENFACDRVWVWVDKYGIVYLVPAFNPLRPVRQIEGNGRRVFIRPAEAVAAVKRYNRVQLDGKPMKIEIVGANFAPPHANAAFGNSNGLSGRVRSRGGALVQLRGGSGGGRGIGRGRGRGRGCGEKVSAEDLDAYLEKFSNKLHLFCPVQYQFPDCFMTADAAHNSDCNLHLCFIQPDDVENAGGYRAWNMVCSWNDSGCGFWLNYTDEGELCTAFCILRSSCFCVRMQLVNP</sequence>
<keyword evidence="2" id="KW-0646">Protease inhibitor</keyword>
<dbReference type="GO" id="GO:0004867">
    <property type="term" value="F:serine-type endopeptidase inhibitor activity"/>
    <property type="evidence" value="ECO:0007669"/>
    <property type="project" value="UniProtKB-KW"/>
</dbReference>
<evidence type="ECO:0000256" key="4">
    <source>
        <dbReference type="ARBA" id="ARBA00022900"/>
    </source>
</evidence>